<dbReference type="RefSeq" id="WP_271997564.1">
    <property type="nucleotide sequence ID" value="NZ_JAQNDN010000004.1"/>
</dbReference>
<evidence type="ECO:0000313" key="1">
    <source>
        <dbReference type="EMBL" id="MDC0668438.1"/>
    </source>
</evidence>
<dbReference type="EMBL" id="JAQNDN010000004">
    <property type="protein sequence ID" value="MDC0668438.1"/>
    <property type="molecule type" value="Genomic_DNA"/>
</dbReference>
<evidence type="ECO:0000313" key="2">
    <source>
        <dbReference type="Proteomes" id="UP001217838"/>
    </source>
</evidence>
<organism evidence="1 2">
    <name type="scientific">Nannocystis radixulma</name>
    <dbReference type="NCBI Taxonomy" id="2995305"/>
    <lineage>
        <taxon>Bacteria</taxon>
        <taxon>Pseudomonadati</taxon>
        <taxon>Myxococcota</taxon>
        <taxon>Polyangia</taxon>
        <taxon>Nannocystales</taxon>
        <taxon>Nannocystaceae</taxon>
        <taxon>Nannocystis</taxon>
    </lineage>
</organism>
<dbReference type="Proteomes" id="UP001217838">
    <property type="component" value="Unassembled WGS sequence"/>
</dbReference>
<protein>
    <submittedName>
        <fullName evidence="1">Uncharacterized protein</fullName>
    </submittedName>
</protein>
<gene>
    <name evidence="1" type="ORF">POL58_11850</name>
</gene>
<accession>A0ABT5B4N9</accession>
<name>A0ABT5B4N9_9BACT</name>
<reference evidence="1 2" key="1">
    <citation type="submission" date="2022-11" db="EMBL/GenBank/DDBJ databases">
        <title>Minimal conservation of predation-associated metabolite biosynthetic gene clusters underscores biosynthetic potential of Myxococcota including descriptions for ten novel species: Archangium lansinium sp. nov., Myxococcus landrumus sp. nov., Nannocystis bai.</title>
        <authorList>
            <person name="Ahearne A."/>
            <person name="Stevens C."/>
            <person name="Dowd S."/>
        </authorList>
    </citation>
    <scope>NUCLEOTIDE SEQUENCE [LARGE SCALE GENOMIC DNA]</scope>
    <source>
        <strain evidence="1 2">NCELM</strain>
    </source>
</reference>
<comment type="caution">
    <text evidence="1">The sequence shown here is derived from an EMBL/GenBank/DDBJ whole genome shotgun (WGS) entry which is preliminary data.</text>
</comment>
<sequence length="46" mass="5286">MPQRFRSRPTIARRGRRGPQFIGNMGAHAHELWELELTGAVEVQID</sequence>
<proteinExistence type="predicted"/>
<keyword evidence="2" id="KW-1185">Reference proteome</keyword>